<dbReference type="Proteomes" id="UP000182321">
    <property type="component" value="Unassembled WGS sequence"/>
</dbReference>
<dbReference type="EMBL" id="FNZX01000012">
    <property type="protein sequence ID" value="SEK85004.1"/>
    <property type="molecule type" value="Genomic_DNA"/>
</dbReference>
<keyword evidence="2" id="KW-1185">Reference proteome</keyword>
<evidence type="ECO:0000313" key="1">
    <source>
        <dbReference type="EMBL" id="SEK85004.1"/>
    </source>
</evidence>
<proteinExistence type="predicted"/>
<sequence>MKEQDLRAVEAMCSCGMDFDTLCACFPGFLAADLKNVYDNYKGVSQPVPSVAMSVNCS</sequence>
<protein>
    <submittedName>
        <fullName evidence="1">Uncharacterized protein</fullName>
    </submittedName>
</protein>
<evidence type="ECO:0000313" key="2">
    <source>
        <dbReference type="Proteomes" id="UP000182321"/>
    </source>
</evidence>
<name>A0A1H7KEQ9_9FIRM</name>
<dbReference type="AlphaFoldDB" id="A0A1H7KEQ9"/>
<dbReference type="RefSeq" id="WP_155952460.1">
    <property type="nucleotide sequence ID" value="NZ_FNZX01000012.1"/>
</dbReference>
<gene>
    <name evidence="1" type="ORF">SAMN02910377_02006</name>
</gene>
<organism evidence="1 2">
    <name type="scientific">Pseudobutyrivibrio ruminis</name>
    <dbReference type="NCBI Taxonomy" id="46206"/>
    <lineage>
        <taxon>Bacteria</taxon>
        <taxon>Bacillati</taxon>
        <taxon>Bacillota</taxon>
        <taxon>Clostridia</taxon>
        <taxon>Lachnospirales</taxon>
        <taxon>Lachnospiraceae</taxon>
        <taxon>Pseudobutyrivibrio</taxon>
    </lineage>
</organism>
<accession>A0A1H7KEQ9</accession>
<reference evidence="2" key="1">
    <citation type="submission" date="2016-10" db="EMBL/GenBank/DDBJ databases">
        <authorList>
            <person name="Varghese N."/>
        </authorList>
    </citation>
    <scope>NUCLEOTIDE SEQUENCE [LARGE SCALE GENOMIC DNA]</scope>
    <source>
        <strain evidence="2">ACV-9</strain>
    </source>
</reference>